<gene>
    <name evidence="1" type="ORF">K4L44_01000</name>
</gene>
<organism evidence="1 2">
    <name type="scientific">Halosquirtibacter laminarini</name>
    <dbReference type="NCBI Taxonomy" id="3374600"/>
    <lineage>
        <taxon>Bacteria</taxon>
        <taxon>Pseudomonadati</taxon>
        <taxon>Bacteroidota</taxon>
        <taxon>Bacteroidia</taxon>
        <taxon>Marinilabiliales</taxon>
        <taxon>Prolixibacteraceae</taxon>
        <taxon>Halosquirtibacter</taxon>
    </lineage>
</organism>
<reference evidence="1" key="1">
    <citation type="submission" date="2021-08" db="EMBL/GenBank/DDBJ databases">
        <title>Novel anaerobic bacterium isolated from sea squirt in East Sea, Republic of Korea.</title>
        <authorList>
            <person name="Nguyen T.H."/>
            <person name="Li Z."/>
            <person name="Lee Y.-J."/>
            <person name="Ko J."/>
            <person name="Kim S.-G."/>
        </authorList>
    </citation>
    <scope>NUCLEOTIDE SEQUENCE</scope>
    <source>
        <strain evidence="1">KCTC 25031</strain>
    </source>
</reference>
<evidence type="ECO:0000313" key="1">
    <source>
        <dbReference type="EMBL" id="QZE14477.1"/>
    </source>
</evidence>
<sequence length="193" mass="21646">MAKPKILFVHALKAEMTKIESENFRFETLICGVGKVTSSLNLLEHIYTYEPDLVVNIGTAGSLRHKVGSIHWCTDFVDRDMEIVKEFGSPYRINFTDDLGEVQWLNKPSKTAFCNTGDQFLTDIEAKADVFDMEAFALGLACKKQGVPMVSIKYVTDIIGENSIAAWEVKLQEAQVALKAYVQELFDSSIPQE</sequence>
<protein>
    <submittedName>
        <fullName evidence="1">Uncharacterized protein</fullName>
    </submittedName>
</protein>
<dbReference type="Proteomes" id="UP000826212">
    <property type="component" value="Chromosome"/>
</dbReference>
<accession>A0AC61NN84</accession>
<proteinExistence type="predicted"/>
<keyword evidence="2" id="KW-1185">Reference proteome</keyword>
<dbReference type="EMBL" id="CP081303">
    <property type="protein sequence ID" value="QZE14477.1"/>
    <property type="molecule type" value="Genomic_DNA"/>
</dbReference>
<evidence type="ECO:0000313" key="2">
    <source>
        <dbReference type="Proteomes" id="UP000826212"/>
    </source>
</evidence>
<name>A0AC61NN84_9BACT</name>